<accession>A0A837JEF4</accession>
<name>A0A837JEF4_9BACT</name>
<dbReference type="PROSITE" id="PS52050">
    <property type="entry name" value="WYL"/>
    <property type="match status" value="1"/>
</dbReference>
<comment type="caution">
    <text evidence="3">The sequence shown here is derived from an EMBL/GenBank/DDBJ whole genome shotgun (WGS) entry which is preliminary data.</text>
</comment>
<dbReference type="Pfam" id="PF25583">
    <property type="entry name" value="WCX"/>
    <property type="match status" value="1"/>
</dbReference>
<dbReference type="InterPro" id="IPR051534">
    <property type="entry name" value="CBASS_pafABC_assoc_protein"/>
</dbReference>
<feature type="domain" description="WCX" evidence="2">
    <location>
        <begin position="225"/>
        <end position="298"/>
    </location>
</feature>
<evidence type="ECO:0000313" key="3">
    <source>
        <dbReference type="EMBL" id="KLE06494.1"/>
    </source>
</evidence>
<dbReference type="InterPro" id="IPR026881">
    <property type="entry name" value="WYL_dom"/>
</dbReference>
<dbReference type="EMBL" id="JAIT01000011">
    <property type="protein sequence ID" value="KLE06494.1"/>
    <property type="molecule type" value="Genomic_DNA"/>
</dbReference>
<dbReference type="RefSeq" id="WP_020847925.1">
    <property type="nucleotide sequence ID" value="NZ_JAIT01000011.1"/>
</dbReference>
<protein>
    <recommendedName>
        <fullName evidence="5">Transcriptional regulator</fullName>
    </recommendedName>
</protein>
<dbReference type="Pfam" id="PF13280">
    <property type="entry name" value="WYL"/>
    <property type="match status" value="1"/>
</dbReference>
<sequence>MKEFSPLDRHEYIFHKILKKESLLSNEIAKYLKVSRKTIERDLKESISSIFERPIIYEKGEWKVSSEPIIDIGFYSASELAVISLLFKFITNDNPKLSKNTVMLFNKLHEKASHSIYKQSSIEDILSTHKNQFYLIKSAIESNREIKFEFNENEKHVQPLKIVNLEKYWYLFCFDLLEKKFKKYYIKSIKDIKILDNIFYIDTYSYIGKLNNAINAFFNVDNEINVKLQLDFEAKKVLSRIKLNSTQKIIKDDVTDKYILTIKVTHFMEIIPTIQQWIPYIKVIYPNELKEKLKENLKNYKIE</sequence>
<reference evidence="3 4" key="1">
    <citation type="submission" date="2014-01" db="EMBL/GenBank/DDBJ databases">
        <title>Development of a Comparative Genomic Fingerprinting Assay for High Resolution Genotyping of Arcobacter butzleri.</title>
        <authorList>
            <person name="Webb A.L."/>
            <person name="Inglis G.D."/>
            <person name="Kruczkiewicz P."/>
            <person name="Selinger L.B."/>
            <person name="Taboada E.N."/>
        </authorList>
    </citation>
    <scope>NUCLEOTIDE SEQUENCE [LARGE SCALE GENOMIC DNA]</scope>
    <source>
        <strain evidence="3 4">L352</strain>
    </source>
</reference>
<evidence type="ECO:0000313" key="4">
    <source>
        <dbReference type="Proteomes" id="UP000035462"/>
    </source>
</evidence>
<evidence type="ECO:0008006" key="5">
    <source>
        <dbReference type="Google" id="ProtNLM"/>
    </source>
</evidence>
<dbReference type="PANTHER" id="PTHR34580:SF1">
    <property type="entry name" value="PROTEIN PAFC"/>
    <property type="match status" value="1"/>
</dbReference>
<dbReference type="Proteomes" id="UP000035462">
    <property type="component" value="Unassembled WGS sequence"/>
</dbReference>
<dbReference type="PANTHER" id="PTHR34580">
    <property type="match status" value="1"/>
</dbReference>
<organism evidence="3 4">
    <name type="scientific">Aliarcobacter butzleri L352</name>
    <dbReference type="NCBI Taxonomy" id="1447260"/>
    <lineage>
        <taxon>Bacteria</taxon>
        <taxon>Pseudomonadati</taxon>
        <taxon>Campylobacterota</taxon>
        <taxon>Epsilonproteobacteria</taxon>
        <taxon>Campylobacterales</taxon>
        <taxon>Arcobacteraceae</taxon>
        <taxon>Aliarcobacter</taxon>
    </lineage>
</organism>
<proteinExistence type="predicted"/>
<feature type="domain" description="WYL" evidence="1">
    <location>
        <begin position="134"/>
        <end position="193"/>
    </location>
</feature>
<dbReference type="InterPro" id="IPR057727">
    <property type="entry name" value="WCX_dom"/>
</dbReference>
<evidence type="ECO:0000259" key="2">
    <source>
        <dbReference type="Pfam" id="PF25583"/>
    </source>
</evidence>
<gene>
    <name evidence="3" type="ORF">AF77_01605</name>
</gene>
<dbReference type="AlphaFoldDB" id="A0A837JEF4"/>
<evidence type="ECO:0000259" key="1">
    <source>
        <dbReference type="Pfam" id="PF13280"/>
    </source>
</evidence>